<comment type="catalytic activity">
    <reaction evidence="11">
        <text>apo-[peptidyl-carrier protein] + CoA = holo-[peptidyl-carrier protein] + adenosine 3',5'-bisphosphate + H(+)</text>
        <dbReference type="Rhea" id="RHEA:46228"/>
        <dbReference type="Rhea" id="RHEA-COMP:11479"/>
        <dbReference type="Rhea" id="RHEA-COMP:11480"/>
        <dbReference type="ChEBI" id="CHEBI:15378"/>
        <dbReference type="ChEBI" id="CHEBI:29999"/>
        <dbReference type="ChEBI" id="CHEBI:57287"/>
        <dbReference type="ChEBI" id="CHEBI:58343"/>
        <dbReference type="ChEBI" id="CHEBI:64479"/>
    </reaction>
</comment>
<evidence type="ECO:0000256" key="5">
    <source>
        <dbReference type="ARBA" id="ARBA00019087"/>
    </source>
</evidence>
<dbReference type="Pfam" id="PF17837">
    <property type="entry name" value="4PPT_N"/>
    <property type="match status" value="1"/>
</dbReference>
<protein>
    <recommendedName>
        <fullName evidence="5">Enterobactin synthase component D</fullName>
    </recommendedName>
    <alternativeName>
        <fullName evidence="8">4'-phosphopantetheinyl transferase EntD</fullName>
    </alternativeName>
    <alternativeName>
        <fullName evidence="9">Enterochelin synthase D</fullName>
    </alternativeName>
</protein>
<comment type="caution">
    <text evidence="14">The sequence shown here is derived from an EMBL/GenBank/DDBJ whole genome shotgun (WGS) entry which is preliminary data.</text>
</comment>
<accession>A0ABX0YAI7</accession>
<evidence type="ECO:0000256" key="6">
    <source>
        <dbReference type="ARBA" id="ARBA00022679"/>
    </source>
</evidence>
<dbReference type="InterPro" id="IPR008278">
    <property type="entry name" value="4-PPantetheinyl_Trfase_dom"/>
</dbReference>
<comment type="pathway">
    <text evidence="2">Siderophore biosynthesis; enterobactin biosynthesis.</text>
</comment>
<proteinExistence type="inferred from homology"/>
<dbReference type="SUPFAM" id="SSF56214">
    <property type="entry name" value="4'-phosphopantetheinyl transferase"/>
    <property type="match status" value="1"/>
</dbReference>
<dbReference type="PRINTS" id="PR01399">
    <property type="entry name" value="ENTSNTHTASED"/>
</dbReference>
<keyword evidence="6 14" id="KW-0808">Transferase</keyword>
<evidence type="ECO:0000256" key="11">
    <source>
        <dbReference type="ARBA" id="ARBA00049191"/>
    </source>
</evidence>
<evidence type="ECO:0000313" key="14">
    <source>
        <dbReference type="EMBL" id="NJO99994.1"/>
    </source>
</evidence>
<gene>
    <name evidence="14" type="ORF">HBH25_03855</name>
</gene>
<comment type="subunit">
    <text evidence="4">EntB, EntD, EntE, and EntF form a multienzyme complex called enterobactin synthase.</text>
</comment>
<dbReference type="GO" id="GO:0016740">
    <property type="term" value="F:transferase activity"/>
    <property type="evidence" value="ECO:0007669"/>
    <property type="project" value="UniProtKB-KW"/>
</dbReference>
<keyword evidence="7" id="KW-0259">Enterobactin biosynthesis</keyword>
<evidence type="ECO:0000313" key="15">
    <source>
        <dbReference type="Proteomes" id="UP000746535"/>
    </source>
</evidence>
<evidence type="ECO:0000256" key="8">
    <source>
        <dbReference type="ARBA" id="ARBA00029894"/>
    </source>
</evidence>
<evidence type="ECO:0000256" key="4">
    <source>
        <dbReference type="ARBA" id="ARBA00011503"/>
    </source>
</evidence>
<evidence type="ECO:0000256" key="3">
    <source>
        <dbReference type="ARBA" id="ARBA00008342"/>
    </source>
</evidence>
<dbReference type="RefSeq" id="WP_168081729.1">
    <property type="nucleotide sequence ID" value="NZ_JAAVJI010000002.1"/>
</dbReference>
<dbReference type="PANTHER" id="PTHR38096:SF1">
    <property type="entry name" value="ENTEROBACTIN SYNTHASE COMPONENT D"/>
    <property type="match status" value="1"/>
</dbReference>
<evidence type="ECO:0000256" key="10">
    <source>
        <dbReference type="ARBA" id="ARBA00049176"/>
    </source>
</evidence>
<comment type="similarity">
    <text evidence="3">Belongs to the P-Pant transferase superfamily. EntD family.</text>
</comment>
<dbReference type="InterPro" id="IPR041354">
    <property type="entry name" value="4PPT_N"/>
</dbReference>
<evidence type="ECO:0000256" key="1">
    <source>
        <dbReference type="ARBA" id="ARBA00003937"/>
    </source>
</evidence>
<keyword evidence="15" id="KW-1185">Reference proteome</keyword>
<evidence type="ECO:0000256" key="9">
    <source>
        <dbReference type="ARBA" id="ARBA00031996"/>
    </source>
</evidence>
<dbReference type="InterPro" id="IPR037143">
    <property type="entry name" value="4-PPantetheinyl_Trfase_dom_sf"/>
</dbReference>
<name>A0ABX0YAI7_9PSED</name>
<feature type="domain" description="4'-phosphopantetheinyl transferase N-terminal" evidence="13">
    <location>
        <begin position="50"/>
        <end position="114"/>
    </location>
</feature>
<dbReference type="InterPro" id="IPR003542">
    <property type="entry name" value="Enbac_synth_compD-like"/>
</dbReference>
<dbReference type="Proteomes" id="UP000746535">
    <property type="component" value="Unassembled WGS sequence"/>
</dbReference>
<dbReference type="EMBL" id="JAAVJI010000002">
    <property type="protein sequence ID" value="NJO99994.1"/>
    <property type="molecule type" value="Genomic_DNA"/>
</dbReference>
<sequence>MNAYPACCTAFEHHCPLPLPVVGSGFASCTFDPALIAADDFSRSGIARPATIERSVAKRQAEFLAGRLCARQALAQLGVTDRGIPIGEDRAPVWPAGISGAITHGQGWAAAIVAPLQAYRGLGLDVETILAPERAQRLAGEILTPAELERLPSNAARSALAVTLTFSLKESLFKALYPLVRRRFYFEAAELLEWSDSGQARLRLLEDLSEEWTRGSELEGQFQVTHDRLLSLVSIVGRRDER</sequence>
<comment type="catalytic activity">
    <reaction evidence="10">
        <text>apo-[aryl-carrier protein] + CoA = holo-[aryl-carrier protein] + adenosine 3',5'-bisphosphate + H(+)</text>
        <dbReference type="Rhea" id="RHEA:48404"/>
        <dbReference type="Rhea" id="RHEA-COMP:15903"/>
        <dbReference type="Rhea" id="RHEA-COMP:17557"/>
        <dbReference type="ChEBI" id="CHEBI:15378"/>
        <dbReference type="ChEBI" id="CHEBI:29999"/>
        <dbReference type="ChEBI" id="CHEBI:57287"/>
        <dbReference type="ChEBI" id="CHEBI:58343"/>
        <dbReference type="ChEBI" id="CHEBI:64479"/>
    </reaction>
</comment>
<feature type="domain" description="4'-phosphopantetheinyl transferase" evidence="12">
    <location>
        <begin position="121"/>
        <end position="223"/>
    </location>
</feature>
<dbReference type="Gene3D" id="3.90.470.20">
    <property type="entry name" value="4'-phosphopantetheinyl transferase domain"/>
    <property type="match status" value="1"/>
</dbReference>
<dbReference type="Pfam" id="PF01648">
    <property type="entry name" value="ACPS"/>
    <property type="match status" value="1"/>
</dbReference>
<evidence type="ECO:0000259" key="12">
    <source>
        <dbReference type="Pfam" id="PF01648"/>
    </source>
</evidence>
<evidence type="ECO:0000256" key="7">
    <source>
        <dbReference type="ARBA" id="ARBA00023191"/>
    </source>
</evidence>
<evidence type="ECO:0000256" key="2">
    <source>
        <dbReference type="ARBA" id="ARBA00004993"/>
    </source>
</evidence>
<comment type="function">
    <text evidence="1">Involved in the biosynthesis of the siderophore enterobactin (enterochelin), which is a macrocyclic trimeric lactone of N-(2,3-dihydroxybenzoyl)-serine. The serine trilactone serves as a scaffolding for the three catechol functionalities that provide hexadentate coordination for the tightly ligated iron(2+) atoms. Plays an essential role in the assembly of the enterobactin by catalyzing the transfer of the 4'-phosphopantetheine (Ppant) moiety from coenzyme A to the apo-domains of both EntB (ArCP domain) and EntF (PCP domain) to yield their holo-forms which make them competent for the activation of 2,3-dihydroxybenzoate (DHB) and L-serine, respectively.</text>
</comment>
<reference evidence="14 15" key="1">
    <citation type="submission" date="2020-03" db="EMBL/GenBank/DDBJ databases">
        <authorList>
            <person name="Wang L."/>
            <person name="He N."/>
            <person name="Li Y."/>
            <person name="Fang Y."/>
            <person name="Zhang F."/>
        </authorList>
    </citation>
    <scope>NUCLEOTIDE SEQUENCE [LARGE SCALE GENOMIC DNA]</scope>
    <source>
        <strain evidence="15">hsmgli-8</strain>
    </source>
</reference>
<evidence type="ECO:0000259" key="13">
    <source>
        <dbReference type="Pfam" id="PF17837"/>
    </source>
</evidence>
<dbReference type="PANTHER" id="PTHR38096">
    <property type="entry name" value="ENTEROBACTIN SYNTHASE COMPONENT D"/>
    <property type="match status" value="1"/>
</dbReference>
<organism evidence="14 15">
    <name type="scientific">Pseudomonas quercus</name>
    <dbReference type="NCBI Taxonomy" id="2722792"/>
    <lineage>
        <taxon>Bacteria</taxon>
        <taxon>Pseudomonadati</taxon>
        <taxon>Pseudomonadota</taxon>
        <taxon>Gammaproteobacteria</taxon>
        <taxon>Pseudomonadales</taxon>
        <taxon>Pseudomonadaceae</taxon>
        <taxon>Pseudomonas</taxon>
    </lineage>
</organism>